<gene>
    <name evidence="1" type="ORF">Vadar_024914</name>
</gene>
<dbReference type="EMBL" id="CM037151">
    <property type="protein sequence ID" value="KAH7844152.1"/>
    <property type="molecule type" value="Genomic_DNA"/>
</dbReference>
<accession>A0ACB7XTM7</accession>
<evidence type="ECO:0000313" key="2">
    <source>
        <dbReference type="Proteomes" id="UP000828048"/>
    </source>
</evidence>
<proteinExistence type="predicted"/>
<reference evidence="1 2" key="1">
    <citation type="journal article" date="2021" name="Hortic Res">
        <title>High-quality reference genome and annotation aids understanding of berry development for evergreen blueberry (Vaccinium darrowii).</title>
        <authorList>
            <person name="Yu J."/>
            <person name="Hulse-Kemp A.M."/>
            <person name="Babiker E."/>
            <person name="Staton M."/>
        </authorList>
    </citation>
    <scope>NUCLEOTIDE SEQUENCE [LARGE SCALE GENOMIC DNA]</scope>
    <source>
        <strain evidence="2">cv. NJ 8807/NJ 8810</strain>
        <tissue evidence="1">Young leaf</tissue>
    </source>
</reference>
<evidence type="ECO:0000313" key="1">
    <source>
        <dbReference type="EMBL" id="KAH7844152.1"/>
    </source>
</evidence>
<dbReference type="Proteomes" id="UP000828048">
    <property type="component" value="Chromosome 1"/>
</dbReference>
<keyword evidence="2" id="KW-1185">Reference proteome</keyword>
<sequence>MLLLTLSVSLPGLRPPHCSDPINCKKASTVQLAIFYGALYTLAVGTGGTKPNISTIAGLALSILIFLAGSRFYRHKVPSGSPFTRMARVIVAALRKWSVPASTDPKELYELDLEEYNKKGKFRIDSTPTLRFLNKACVQTGSTTDAMLSHPSGRNQTNAQNDPNSDCHICSKCNGSTKQHSLC</sequence>
<comment type="caution">
    <text evidence="1">The sequence shown here is derived from an EMBL/GenBank/DDBJ whole genome shotgun (WGS) entry which is preliminary data.</text>
</comment>
<organism evidence="1 2">
    <name type="scientific">Vaccinium darrowii</name>
    <dbReference type="NCBI Taxonomy" id="229202"/>
    <lineage>
        <taxon>Eukaryota</taxon>
        <taxon>Viridiplantae</taxon>
        <taxon>Streptophyta</taxon>
        <taxon>Embryophyta</taxon>
        <taxon>Tracheophyta</taxon>
        <taxon>Spermatophyta</taxon>
        <taxon>Magnoliopsida</taxon>
        <taxon>eudicotyledons</taxon>
        <taxon>Gunneridae</taxon>
        <taxon>Pentapetalae</taxon>
        <taxon>asterids</taxon>
        <taxon>Ericales</taxon>
        <taxon>Ericaceae</taxon>
        <taxon>Vaccinioideae</taxon>
        <taxon>Vaccinieae</taxon>
        <taxon>Vaccinium</taxon>
    </lineage>
</organism>
<protein>
    <submittedName>
        <fullName evidence="1">Uncharacterized protein</fullName>
    </submittedName>
</protein>
<name>A0ACB7XTM7_9ERIC</name>